<dbReference type="AlphaFoldDB" id="A0AAW0E2X6"/>
<protein>
    <recommendedName>
        <fullName evidence="3">CCHC-type domain-containing protein</fullName>
    </recommendedName>
</protein>
<proteinExistence type="predicted"/>
<reference evidence="1 2" key="1">
    <citation type="journal article" date="2024" name="J Genomics">
        <title>Draft genome sequencing and assembly of Favolaschia claudopus CIRM-BRFM 2984 isolated from oak limbs.</title>
        <authorList>
            <person name="Navarro D."/>
            <person name="Drula E."/>
            <person name="Chaduli D."/>
            <person name="Cazenave R."/>
            <person name="Ahrendt S."/>
            <person name="Wang J."/>
            <person name="Lipzen A."/>
            <person name="Daum C."/>
            <person name="Barry K."/>
            <person name="Grigoriev I.V."/>
            <person name="Favel A."/>
            <person name="Rosso M.N."/>
            <person name="Martin F."/>
        </authorList>
    </citation>
    <scope>NUCLEOTIDE SEQUENCE [LARGE SCALE GENOMIC DNA]</scope>
    <source>
        <strain evidence="1 2">CIRM-BRFM 2984</strain>
    </source>
</reference>
<sequence>MRTPTSTITTIAQHVIQVETQSTRDAAAAETVPQNAKSNQPVCAYCGQRGGAHPAWCPYR</sequence>
<evidence type="ECO:0000313" key="2">
    <source>
        <dbReference type="Proteomes" id="UP001362999"/>
    </source>
</evidence>
<comment type="caution">
    <text evidence="1">The sequence shown here is derived from an EMBL/GenBank/DDBJ whole genome shotgun (WGS) entry which is preliminary data.</text>
</comment>
<dbReference type="EMBL" id="JAWWNJ010000004">
    <property type="protein sequence ID" value="KAK7058053.1"/>
    <property type="molecule type" value="Genomic_DNA"/>
</dbReference>
<dbReference type="Proteomes" id="UP001362999">
    <property type="component" value="Unassembled WGS sequence"/>
</dbReference>
<evidence type="ECO:0008006" key="3">
    <source>
        <dbReference type="Google" id="ProtNLM"/>
    </source>
</evidence>
<gene>
    <name evidence="1" type="ORF">R3P38DRAFT_3169553</name>
</gene>
<name>A0AAW0E2X6_9AGAR</name>
<evidence type="ECO:0000313" key="1">
    <source>
        <dbReference type="EMBL" id="KAK7058053.1"/>
    </source>
</evidence>
<keyword evidence="2" id="KW-1185">Reference proteome</keyword>
<accession>A0AAW0E2X6</accession>
<organism evidence="1 2">
    <name type="scientific">Favolaschia claudopus</name>
    <dbReference type="NCBI Taxonomy" id="2862362"/>
    <lineage>
        <taxon>Eukaryota</taxon>
        <taxon>Fungi</taxon>
        <taxon>Dikarya</taxon>
        <taxon>Basidiomycota</taxon>
        <taxon>Agaricomycotina</taxon>
        <taxon>Agaricomycetes</taxon>
        <taxon>Agaricomycetidae</taxon>
        <taxon>Agaricales</taxon>
        <taxon>Marasmiineae</taxon>
        <taxon>Mycenaceae</taxon>
        <taxon>Favolaschia</taxon>
    </lineage>
</organism>